<dbReference type="EMBL" id="GBRH01270104">
    <property type="protein sequence ID" value="JAD27791.1"/>
    <property type="molecule type" value="Transcribed_RNA"/>
</dbReference>
<organism evidence="2">
    <name type="scientific">Arundo donax</name>
    <name type="common">Giant reed</name>
    <name type="synonym">Donax arundinaceus</name>
    <dbReference type="NCBI Taxonomy" id="35708"/>
    <lineage>
        <taxon>Eukaryota</taxon>
        <taxon>Viridiplantae</taxon>
        <taxon>Streptophyta</taxon>
        <taxon>Embryophyta</taxon>
        <taxon>Tracheophyta</taxon>
        <taxon>Spermatophyta</taxon>
        <taxon>Magnoliopsida</taxon>
        <taxon>Liliopsida</taxon>
        <taxon>Poales</taxon>
        <taxon>Poaceae</taxon>
        <taxon>PACMAD clade</taxon>
        <taxon>Arundinoideae</taxon>
        <taxon>Arundineae</taxon>
        <taxon>Arundo</taxon>
    </lineage>
</organism>
<accession>A0A0A8YP57</accession>
<feature type="compositionally biased region" description="Low complexity" evidence="1">
    <location>
        <begin position="17"/>
        <end position="27"/>
    </location>
</feature>
<evidence type="ECO:0000313" key="2">
    <source>
        <dbReference type="EMBL" id="JAD27791.1"/>
    </source>
</evidence>
<feature type="region of interest" description="Disordered" evidence="1">
    <location>
        <begin position="17"/>
        <end position="57"/>
    </location>
</feature>
<dbReference type="AlphaFoldDB" id="A0A0A8YP57"/>
<proteinExistence type="predicted"/>
<reference evidence="2" key="1">
    <citation type="submission" date="2014-09" db="EMBL/GenBank/DDBJ databases">
        <authorList>
            <person name="Magalhaes I.L.F."/>
            <person name="Oliveira U."/>
            <person name="Santos F.R."/>
            <person name="Vidigal T.H.D.A."/>
            <person name="Brescovit A.D."/>
            <person name="Santos A.J."/>
        </authorList>
    </citation>
    <scope>NUCLEOTIDE SEQUENCE</scope>
    <source>
        <tissue evidence="2">Shoot tissue taken approximately 20 cm above the soil surface</tissue>
    </source>
</reference>
<reference evidence="2" key="2">
    <citation type="journal article" date="2015" name="Data Brief">
        <title>Shoot transcriptome of the giant reed, Arundo donax.</title>
        <authorList>
            <person name="Barrero R.A."/>
            <person name="Guerrero F.D."/>
            <person name="Moolhuijzen P."/>
            <person name="Goolsby J.A."/>
            <person name="Tidwell J."/>
            <person name="Bellgard S.E."/>
            <person name="Bellgard M.I."/>
        </authorList>
    </citation>
    <scope>NUCLEOTIDE SEQUENCE</scope>
    <source>
        <tissue evidence="2">Shoot tissue taken approximately 20 cm above the soil surface</tissue>
    </source>
</reference>
<protein>
    <submittedName>
        <fullName evidence="2">Uncharacterized protein</fullName>
    </submittedName>
</protein>
<sequence length="78" mass="8218">MMILSVLHTCTPAAPSRAHGAAAAPLPDSDAVAQGAQAAGSHTARRSYNSWDSTENVEKKVQWVSKNKLVTSSLQQEG</sequence>
<name>A0A0A8YP57_ARUDO</name>
<evidence type="ECO:0000256" key="1">
    <source>
        <dbReference type="SAM" id="MobiDB-lite"/>
    </source>
</evidence>